<reference evidence="1 2" key="1">
    <citation type="journal article" date="2019" name="Genome Biol. Evol.">
        <title>Day and night: Metabolic profiles and evolutionary relationships of six axenic non-marine cyanobacteria.</title>
        <authorList>
            <person name="Will S.E."/>
            <person name="Henke P."/>
            <person name="Boedeker C."/>
            <person name="Huang S."/>
            <person name="Brinkmann H."/>
            <person name="Rohde M."/>
            <person name="Jarek M."/>
            <person name="Friedl T."/>
            <person name="Seufert S."/>
            <person name="Schumacher M."/>
            <person name="Overmann J."/>
            <person name="Neumann-Schaal M."/>
            <person name="Petersen J."/>
        </authorList>
    </citation>
    <scope>NUCLEOTIDE SEQUENCE [LARGE SCALE GENOMIC DNA]</scope>
    <source>
        <strain evidence="1 2">SAG 39.79</strain>
    </source>
</reference>
<name>A0AB37U9H4_9CYAN</name>
<dbReference type="Proteomes" id="UP000282574">
    <property type="component" value="Unassembled WGS sequence"/>
</dbReference>
<protein>
    <submittedName>
        <fullName evidence="1">Uncharacterized protein</fullName>
    </submittedName>
</protein>
<proteinExistence type="predicted"/>
<dbReference type="RefSeq" id="WP_106169486.1">
    <property type="nucleotide sequence ID" value="NZ_JAVKZF010000002.1"/>
</dbReference>
<dbReference type="AlphaFoldDB" id="A0AB37U9H4"/>
<organism evidence="1 2">
    <name type="scientific">Chroococcidiopsis cubana SAG 39.79</name>
    <dbReference type="NCBI Taxonomy" id="388085"/>
    <lineage>
        <taxon>Bacteria</taxon>
        <taxon>Bacillati</taxon>
        <taxon>Cyanobacteriota</taxon>
        <taxon>Cyanophyceae</taxon>
        <taxon>Chroococcidiopsidales</taxon>
        <taxon>Chroococcidiopsidaceae</taxon>
        <taxon>Chroococcidiopsis</taxon>
    </lineage>
</organism>
<comment type="caution">
    <text evidence="1">The sequence shown here is derived from an EMBL/GenBank/DDBJ whole genome shotgun (WGS) entry which is preliminary data.</text>
</comment>
<evidence type="ECO:0000313" key="1">
    <source>
        <dbReference type="EMBL" id="RUT00475.1"/>
    </source>
</evidence>
<keyword evidence="2" id="KW-1185">Reference proteome</keyword>
<gene>
    <name evidence="1" type="ORF">DSM107010_67830</name>
</gene>
<evidence type="ECO:0000313" key="2">
    <source>
        <dbReference type="Proteomes" id="UP000282574"/>
    </source>
</evidence>
<sequence length="77" mass="9032">MTKRRRWCDERLIDEVFNLIDKFQLPRDVMPSATLIQKHNKSLYNAIHIYYGGCIQAARLLDLKPRANASKFIPSLK</sequence>
<accession>A0AB37U9H4</accession>
<dbReference type="EMBL" id="RSCK01000146">
    <property type="protein sequence ID" value="RUT00475.1"/>
    <property type="molecule type" value="Genomic_DNA"/>
</dbReference>